<feature type="compositionally biased region" description="Gly residues" evidence="1">
    <location>
        <begin position="414"/>
        <end position="427"/>
    </location>
</feature>
<feature type="compositionally biased region" description="Pro residues" evidence="1">
    <location>
        <begin position="28"/>
        <end position="43"/>
    </location>
</feature>
<dbReference type="STRING" id="741276.A0A2S5BCZ3"/>
<gene>
    <name evidence="2" type="ORF">BMF94_2389</name>
</gene>
<feature type="compositionally biased region" description="Low complexity" evidence="1">
    <location>
        <begin position="765"/>
        <end position="776"/>
    </location>
</feature>
<dbReference type="EMBL" id="PJQD01000023">
    <property type="protein sequence ID" value="POY74628.1"/>
    <property type="molecule type" value="Genomic_DNA"/>
</dbReference>
<proteinExistence type="predicted"/>
<feature type="region of interest" description="Disordered" evidence="1">
    <location>
        <begin position="1329"/>
        <end position="1349"/>
    </location>
</feature>
<evidence type="ECO:0000313" key="3">
    <source>
        <dbReference type="Proteomes" id="UP000237144"/>
    </source>
</evidence>
<comment type="caution">
    <text evidence="2">The sequence shown here is derived from an EMBL/GenBank/DDBJ whole genome shotgun (WGS) entry which is preliminary data.</text>
</comment>
<evidence type="ECO:0000313" key="2">
    <source>
        <dbReference type="EMBL" id="POY74628.1"/>
    </source>
</evidence>
<feature type="compositionally biased region" description="Low complexity" evidence="1">
    <location>
        <begin position="922"/>
        <end position="932"/>
    </location>
</feature>
<organism evidence="2 3">
    <name type="scientific">Rhodotorula taiwanensis</name>
    <dbReference type="NCBI Taxonomy" id="741276"/>
    <lineage>
        <taxon>Eukaryota</taxon>
        <taxon>Fungi</taxon>
        <taxon>Dikarya</taxon>
        <taxon>Basidiomycota</taxon>
        <taxon>Pucciniomycotina</taxon>
        <taxon>Microbotryomycetes</taxon>
        <taxon>Sporidiobolales</taxon>
        <taxon>Sporidiobolaceae</taxon>
        <taxon>Rhodotorula</taxon>
    </lineage>
</organism>
<dbReference type="Proteomes" id="UP000237144">
    <property type="component" value="Unassembled WGS sequence"/>
</dbReference>
<feature type="compositionally biased region" description="Pro residues" evidence="1">
    <location>
        <begin position="266"/>
        <end position="278"/>
    </location>
</feature>
<feature type="compositionally biased region" description="Pro residues" evidence="1">
    <location>
        <begin position="228"/>
        <end position="245"/>
    </location>
</feature>
<feature type="compositionally biased region" description="Basic and acidic residues" evidence="1">
    <location>
        <begin position="342"/>
        <end position="358"/>
    </location>
</feature>
<feature type="region of interest" description="Disordered" evidence="1">
    <location>
        <begin position="154"/>
        <end position="531"/>
    </location>
</feature>
<name>A0A2S5BCZ3_9BASI</name>
<feature type="compositionally biased region" description="Basic and acidic residues" evidence="1">
    <location>
        <begin position="400"/>
        <end position="413"/>
    </location>
</feature>
<dbReference type="PANTHER" id="PTHR48125:SF12">
    <property type="entry name" value="AT HOOK TRANSCRIPTION FACTOR FAMILY-RELATED"/>
    <property type="match status" value="1"/>
</dbReference>
<feature type="compositionally biased region" description="Basic and acidic residues" evidence="1">
    <location>
        <begin position="307"/>
        <end position="319"/>
    </location>
</feature>
<feature type="compositionally biased region" description="Basic and acidic residues" evidence="1">
    <location>
        <begin position="957"/>
        <end position="967"/>
    </location>
</feature>
<feature type="compositionally biased region" description="Gly residues" evidence="1">
    <location>
        <begin position="285"/>
        <end position="299"/>
    </location>
</feature>
<keyword evidence="3" id="KW-1185">Reference proteome</keyword>
<evidence type="ECO:0000256" key="1">
    <source>
        <dbReference type="SAM" id="MobiDB-lite"/>
    </source>
</evidence>
<feature type="compositionally biased region" description="Basic and acidic residues" evidence="1">
    <location>
        <begin position="500"/>
        <end position="513"/>
    </location>
</feature>
<feature type="compositionally biased region" description="Low complexity" evidence="1">
    <location>
        <begin position="44"/>
        <end position="77"/>
    </location>
</feature>
<feature type="region of interest" description="Disordered" evidence="1">
    <location>
        <begin position="1"/>
        <end position="134"/>
    </location>
</feature>
<feature type="region of interest" description="Disordered" evidence="1">
    <location>
        <begin position="913"/>
        <end position="985"/>
    </location>
</feature>
<dbReference type="PANTHER" id="PTHR48125">
    <property type="entry name" value="LP07818P1"/>
    <property type="match status" value="1"/>
</dbReference>
<protein>
    <submittedName>
        <fullName evidence="2">Uncharacterized protein</fullName>
    </submittedName>
</protein>
<feature type="compositionally biased region" description="Low complexity" evidence="1">
    <location>
        <begin position="792"/>
        <end position="807"/>
    </location>
</feature>
<feature type="compositionally biased region" description="Low complexity" evidence="1">
    <location>
        <begin position="592"/>
        <end position="608"/>
    </location>
</feature>
<sequence length="1349" mass="140720">MKRSYNASAAPPNPYGVAAATGYSQPGVAPPPLPAGPPPPAPPQGQAQQYQNYGYAAGYGGPAPQQPTAQQGGPAQPVMAAHPQYPGYGYGAVESKGKQGAAPAASAGPAATGSYPQQQQQQQQQAQDPNAAAATAAQYAAYYAAYAQQFAAAGGQQNAMSPYQTAAPGNNAAPPPPPMQGQYGQSMTPGYPGPSGSGSPGAPPYKRTRYDSNPYGGQPAYSNNAAPPTLPMGQPPLPPGPPPAAPYGAGSAPMPPSVLPPVGGRGPPPVRNAGPPPLSSRDGGGRGYNDGPRGGGGGPGLPPRPDPYARESRRDDGMYDSRGGPRGPIRDGPRGGGPIGGPRDRDRDRNRDRDRYDDYAPPPLPRRGGPPGGGYSDRGGRSPILPPRGASMGPRGSAPYRHDDYPSPRRGDRGGIPAGPSGRGGPSGSSSGKFGPAGGPPGLPSGPRGLPNAPKGPKGSTVPNAPSGPSRGGVNSQASRKDRKWGAAGGPSTPAFKAASRRDRERDRDRDESNSTSSSKRTLTDFRIEGLGIPELEWEWRASRIEDEMKRVAEELDKQVEEKHAERDHGIEPKAETEPVTDDPAAAVEDNTPAADETALETTDATADMSFEMTDAPNAETDASDTPVAAAGKHGREEDDDEEASSSAVEDNGAANQSAGGAVPATQKRSDHASKPKKVRIDDVDHESNLLAAGVTDDAAIALEAAEDKIAAAKDTPAGEEAVKAEQADGIEVSATDPDVSTVATEQEDDVDGAPIETAEDATDKSSSPTKPSAAAAPPPPRENSRLRIYFTTPVSSSSSYVVPTSVAQDKEPRQSAAPEPAEAVKEEQPEDVTTAAVNDNPPEPEPTPGEVKAEEALADVPALEQVDDKLQEVVADSEAQDESAVDPVSETTNGAESVEAVVVASEGAIGVDAVRQEDSAADPAPDSGAAPRPEAGADNKEDGLVDGPSVEENDDDKTAEGGDKTVADANAPATPRQASVAPSVAPSVAETISAPLPPEPAADRISIAYARNTRRMVLDAEVIEAVKIFRGEGRIELVVKCQPAVYGEPDHLLDDDFRVCKGVLLESLDVEADDYIVVDRNMLARAWASQADQPNETEDHDDLLPPLHRLLTSLEVQDPTDISFAHDSFTVAAHLDRVNPLTEARWVKNGEIDQYILSLGIQNGADPKDPSKLSEWRNKIRIVDPDPPPTIQDTLDAWTASSNVGSKPEREKFVSTHMANIDNVVEILLRLTRGDRTTAPPHTYTSAGQQPAAVGALAVTMNAPFADQQTQVSLAVLGMFRLSVETARKAGIDAAEVERQVSDIVRMLPNHLTFKAIDGMFRELVKGQKGGSAIPSAPRSSKKGRRAD</sequence>
<feature type="region of interest" description="Disordered" evidence="1">
    <location>
        <begin position="712"/>
        <end position="901"/>
    </location>
</feature>
<accession>A0A2S5BCZ3</accession>
<reference evidence="2 3" key="1">
    <citation type="journal article" date="2018" name="Front. Microbiol.">
        <title>Prospects for Fungal Bioremediation of Acidic Radioactive Waste Sites: Characterization and Genome Sequence of Rhodotorula taiwanensis MD1149.</title>
        <authorList>
            <person name="Tkavc R."/>
            <person name="Matrosova V.Y."/>
            <person name="Grichenko O.E."/>
            <person name="Gostincar C."/>
            <person name="Volpe R.P."/>
            <person name="Klimenkova P."/>
            <person name="Gaidamakova E.K."/>
            <person name="Zhou C.E."/>
            <person name="Stewart B.J."/>
            <person name="Lyman M.G."/>
            <person name="Malfatti S.A."/>
            <person name="Rubinfeld B."/>
            <person name="Courtot M."/>
            <person name="Singh J."/>
            <person name="Dalgard C.L."/>
            <person name="Hamilton T."/>
            <person name="Frey K.G."/>
            <person name="Gunde-Cimerman N."/>
            <person name="Dugan L."/>
            <person name="Daly M.J."/>
        </authorList>
    </citation>
    <scope>NUCLEOTIDE SEQUENCE [LARGE SCALE GENOMIC DNA]</scope>
    <source>
        <strain evidence="2 3">MD1149</strain>
    </source>
</reference>
<feature type="compositionally biased region" description="Basic and acidic residues" evidence="1">
    <location>
        <begin position="668"/>
        <end position="687"/>
    </location>
</feature>
<feature type="region of interest" description="Disordered" evidence="1">
    <location>
        <begin position="556"/>
        <end position="687"/>
    </location>
</feature>
<feature type="compositionally biased region" description="Low complexity" evidence="1">
    <location>
        <begin position="100"/>
        <end position="134"/>
    </location>
</feature>
<dbReference type="OrthoDB" id="431557at2759"/>
<feature type="compositionally biased region" description="Basic and acidic residues" evidence="1">
    <location>
        <begin position="556"/>
        <end position="577"/>
    </location>
</feature>